<evidence type="ECO:0008006" key="3">
    <source>
        <dbReference type="Google" id="ProtNLM"/>
    </source>
</evidence>
<name>A0A9J6EKW1_RHIMP</name>
<protein>
    <recommendedName>
        <fullName evidence="3">Tick transposon</fullName>
    </recommendedName>
</protein>
<keyword evidence="2" id="KW-1185">Reference proteome</keyword>
<dbReference type="EMBL" id="JABSTU010000003">
    <property type="protein sequence ID" value="KAH8034974.1"/>
    <property type="molecule type" value="Genomic_DNA"/>
</dbReference>
<reference evidence="1" key="2">
    <citation type="submission" date="2021-09" db="EMBL/GenBank/DDBJ databases">
        <authorList>
            <person name="Jia N."/>
            <person name="Wang J."/>
            <person name="Shi W."/>
            <person name="Du L."/>
            <person name="Sun Y."/>
            <person name="Zhan W."/>
            <person name="Jiang J."/>
            <person name="Wang Q."/>
            <person name="Zhang B."/>
            <person name="Ji P."/>
            <person name="Sakyi L.B."/>
            <person name="Cui X."/>
            <person name="Yuan T."/>
            <person name="Jiang B."/>
            <person name="Yang W."/>
            <person name="Lam T.T.-Y."/>
            <person name="Chang Q."/>
            <person name="Ding S."/>
            <person name="Wang X."/>
            <person name="Zhu J."/>
            <person name="Ruan X."/>
            <person name="Zhao L."/>
            <person name="Wei J."/>
            <person name="Que T."/>
            <person name="Du C."/>
            <person name="Cheng J."/>
            <person name="Dai P."/>
            <person name="Han X."/>
            <person name="Huang E."/>
            <person name="Gao Y."/>
            <person name="Liu J."/>
            <person name="Shao H."/>
            <person name="Ye R."/>
            <person name="Li L."/>
            <person name="Wei W."/>
            <person name="Wang X."/>
            <person name="Wang C."/>
            <person name="Huo Q."/>
            <person name="Li W."/>
            <person name="Guo W."/>
            <person name="Chen H."/>
            <person name="Chen S."/>
            <person name="Zhou L."/>
            <person name="Zhou L."/>
            <person name="Ni X."/>
            <person name="Tian J."/>
            <person name="Zhou Y."/>
            <person name="Sheng Y."/>
            <person name="Liu T."/>
            <person name="Pan Y."/>
            <person name="Xia L."/>
            <person name="Li J."/>
            <person name="Zhao F."/>
            <person name="Cao W."/>
        </authorList>
    </citation>
    <scope>NUCLEOTIDE SEQUENCE</scope>
    <source>
        <strain evidence="1">Rmic-2018</strain>
        <tissue evidence="1">Larvae</tissue>
    </source>
</reference>
<comment type="caution">
    <text evidence="1">The sequence shown here is derived from an EMBL/GenBank/DDBJ whole genome shotgun (WGS) entry which is preliminary data.</text>
</comment>
<accession>A0A9J6EKW1</accession>
<gene>
    <name evidence="1" type="ORF">HPB51_003815</name>
</gene>
<dbReference type="AlphaFoldDB" id="A0A9J6EKW1"/>
<evidence type="ECO:0000313" key="2">
    <source>
        <dbReference type="Proteomes" id="UP000821866"/>
    </source>
</evidence>
<sequence>MEEHCSSLLQQQWGQTCDHMAGNLGLHDSWSLLRVLLDSTHTKASQRKNVSLLLHSSSLTDTEFLATLRDRYLCPDPNTPLYTYSGSSNSDLNANISLGEVRAALIKLRTTSAPGADRITNKALRNLDTPPPRSPYRPSQHTLAGWFSSLLLDPCTCLFHP</sequence>
<evidence type="ECO:0000313" key="1">
    <source>
        <dbReference type="EMBL" id="KAH8034974.1"/>
    </source>
</evidence>
<dbReference type="Proteomes" id="UP000821866">
    <property type="component" value="Chromosome 11"/>
</dbReference>
<organism evidence="1 2">
    <name type="scientific">Rhipicephalus microplus</name>
    <name type="common">Cattle tick</name>
    <name type="synonym">Boophilus microplus</name>
    <dbReference type="NCBI Taxonomy" id="6941"/>
    <lineage>
        <taxon>Eukaryota</taxon>
        <taxon>Metazoa</taxon>
        <taxon>Ecdysozoa</taxon>
        <taxon>Arthropoda</taxon>
        <taxon>Chelicerata</taxon>
        <taxon>Arachnida</taxon>
        <taxon>Acari</taxon>
        <taxon>Parasitiformes</taxon>
        <taxon>Ixodida</taxon>
        <taxon>Ixodoidea</taxon>
        <taxon>Ixodidae</taxon>
        <taxon>Rhipicephalinae</taxon>
        <taxon>Rhipicephalus</taxon>
        <taxon>Boophilus</taxon>
    </lineage>
</organism>
<reference evidence="1" key="1">
    <citation type="journal article" date="2020" name="Cell">
        <title>Large-Scale Comparative Analyses of Tick Genomes Elucidate Their Genetic Diversity and Vector Capacities.</title>
        <authorList>
            <consortium name="Tick Genome and Microbiome Consortium (TIGMIC)"/>
            <person name="Jia N."/>
            <person name="Wang J."/>
            <person name="Shi W."/>
            <person name="Du L."/>
            <person name="Sun Y."/>
            <person name="Zhan W."/>
            <person name="Jiang J.F."/>
            <person name="Wang Q."/>
            <person name="Zhang B."/>
            <person name="Ji P."/>
            <person name="Bell-Sakyi L."/>
            <person name="Cui X.M."/>
            <person name="Yuan T.T."/>
            <person name="Jiang B.G."/>
            <person name="Yang W.F."/>
            <person name="Lam T.T."/>
            <person name="Chang Q.C."/>
            <person name="Ding S.J."/>
            <person name="Wang X.J."/>
            <person name="Zhu J.G."/>
            <person name="Ruan X.D."/>
            <person name="Zhao L."/>
            <person name="Wei J.T."/>
            <person name="Ye R.Z."/>
            <person name="Que T.C."/>
            <person name="Du C.H."/>
            <person name="Zhou Y.H."/>
            <person name="Cheng J.X."/>
            <person name="Dai P.F."/>
            <person name="Guo W.B."/>
            <person name="Han X.H."/>
            <person name="Huang E.J."/>
            <person name="Li L.F."/>
            <person name="Wei W."/>
            <person name="Gao Y.C."/>
            <person name="Liu J.Z."/>
            <person name="Shao H.Z."/>
            <person name="Wang X."/>
            <person name="Wang C.C."/>
            <person name="Yang T.C."/>
            <person name="Huo Q.B."/>
            <person name="Li W."/>
            <person name="Chen H.Y."/>
            <person name="Chen S.E."/>
            <person name="Zhou L.G."/>
            <person name="Ni X.B."/>
            <person name="Tian J.H."/>
            <person name="Sheng Y."/>
            <person name="Liu T."/>
            <person name="Pan Y.S."/>
            <person name="Xia L.Y."/>
            <person name="Li J."/>
            <person name="Zhao F."/>
            <person name="Cao W.C."/>
        </authorList>
    </citation>
    <scope>NUCLEOTIDE SEQUENCE</scope>
    <source>
        <strain evidence="1">Rmic-2018</strain>
    </source>
</reference>
<proteinExistence type="predicted"/>